<accession>A0ABY3SGF5</accession>
<organism evidence="1 2">
    <name type="scientific">Paenibacillus hexagrammi</name>
    <dbReference type="NCBI Taxonomy" id="2908839"/>
    <lineage>
        <taxon>Bacteria</taxon>
        <taxon>Bacillati</taxon>
        <taxon>Bacillota</taxon>
        <taxon>Bacilli</taxon>
        <taxon>Bacillales</taxon>
        <taxon>Paenibacillaceae</taxon>
        <taxon>Paenibacillus</taxon>
    </lineage>
</organism>
<proteinExistence type="predicted"/>
<evidence type="ECO:0008006" key="3">
    <source>
        <dbReference type="Google" id="ProtNLM"/>
    </source>
</evidence>
<name>A0ABY3SGF5_9BACL</name>
<gene>
    <name evidence="1" type="ORF">L0M14_25675</name>
</gene>
<evidence type="ECO:0000313" key="1">
    <source>
        <dbReference type="EMBL" id="UJF32927.1"/>
    </source>
</evidence>
<sequence>MKTTCRIAIPHYCIAIGIKKLPADIMGNKRLAVRWQFILQFIGSLYRMEVYEVKYMLFTAEDKRVFVEIIEETSHDRSKAQALFKVFYNIAMKFNSLSAEMAEEVSKLMQLEKNSEALAFLSKSLQEVGVTILSIAEEDETAPSFSTGQLAKIFGVSISTINNWIDAKRFVGFSREKRNKQARIKGSTIWISPTGEHMTVGEVHKLYEANQKRLSMKKEDEGRVGHIRYLIDTINFFEKRYNGPFDKVVSEKGDPKMSDDIMWSREGTEWRSLLREINAL</sequence>
<dbReference type="Proteomes" id="UP001649230">
    <property type="component" value="Chromosome"/>
</dbReference>
<dbReference type="RefSeq" id="WP_235119270.1">
    <property type="nucleotide sequence ID" value="NZ_CP090978.1"/>
</dbReference>
<keyword evidence="2" id="KW-1185">Reference proteome</keyword>
<protein>
    <recommendedName>
        <fullName evidence="3">Helix-turn-helix domain-containing protein</fullName>
    </recommendedName>
</protein>
<evidence type="ECO:0000313" key="2">
    <source>
        <dbReference type="Proteomes" id="UP001649230"/>
    </source>
</evidence>
<dbReference type="EMBL" id="CP090978">
    <property type="protein sequence ID" value="UJF32927.1"/>
    <property type="molecule type" value="Genomic_DNA"/>
</dbReference>
<reference evidence="1 2" key="1">
    <citation type="journal article" date="2024" name="Int. J. Syst. Evol. Microbiol.">
        <title>Paenibacillus hexagrammi sp. nov., a novel bacterium isolated from the gut content of Hexagrammos agrammus.</title>
        <authorList>
            <person name="Jung H.K."/>
            <person name="Kim D.G."/>
            <person name="Zin H."/>
            <person name="Park J."/>
            <person name="Jung H."/>
            <person name="Kim Y.O."/>
            <person name="Kong H.J."/>
            <person name="Kim J.W."/>
            <person name="Kim Y.S."/>
        </authorList>
    </citation>
    <scope>NUCLEOTIDE SEQUENCE [LARGE SCALE GENOMIC DNA]</scope>
    <source>
        <strain evidence="1 2">YPD9-1</strain>
    </source>
</reference>